<feature type="transmembrane region" description="Helical" evidence="5">
    <location>
        <begin position="118"/>
        <end position="135"/>
    </location>
</feature>
<evidence type="ECO:0000256" key="1">
    <source>
        <dbReference type="ARBA" id="ARBA00004141"/>
    </source>
</evidence>
<comment type="caution">
    <text evidence="6">The sequence shown here is derived from an EMBL/GenBank/DDBJ whole genome shotgun (WGS) entry which is preliminary data.</text>
</comment>
<evidence type="ECO:0000256" key="2">
    <source>
        <dbReference type="ARBA" id="ARBA00022692"/>
    </source>
</evidence>
<feature type="transmembrane region" description="Helical" evidence="5">
    <location>
        <begin position="264"/>
        <end position="285"/>
    </location>
</feature>
<proteinExistence type="predicted"/>
<gene>
    <name evidence="6" type="ORF">JOF56_011555</name>
</gene>
<keyword evidence="4 5" id="KW-0472">Membrane</keyword>
<feature type="transmembrane region" description="Helical" evidence="5">
    <location>
        <begin position="185"/>
        <end position="203"/>
    </location>
</feature>
<organism evidence="6 7">
    <name type="scientific">Kibdelosporangium banguiense</name>
    <dbReference type="NCBI Taxonomy" id="1365924"/>
    <lineage>
        <taxon>Bacteria</taxon>
        <taxon>Bacillati</taxon>
        <taxon>Actinomycetota</taxon>
        <taxon>Actinomycetes</taxon>
        <taxon>Pseudonocardiales</taxon>
        <taxon>Pseudonocardiaceae</taxon>
        <taxon>Kibdelosporangium</taxon>
    </lineage>
</organism>
<dbReference type="EMBL" id="JAGINW010000001">
    <property type="protein sequence ID" value="MBP2331170.1"/>
    <property type="molecule type" value="Genomic_DNA"/>
</dbReference>
<feature type="transmembrane region" description="Helical" evidence="5">
    <location>
        <begin position="215"/>
        <end position="238"/>
    </location>
</feature>
<keyword evidence="3 5" id="KW-1133">Transmembrane helix</keyword>
<protein>
    <submittedName>
        <fullName evidence="6">APA family basic amino acid/polyamine antiporter</fullName>
    </submittedName>
</protein>
<dbReference type="PANTHER" id="PTHR42770">
    <property type="entry name" value="AMINO ACID TRANSPORTER-RELATED"/>
    <property type="match status" value="1"/>
</dbReference>
<dbReference type="PANTHER" id="PTHR42770:SF7">
    <property type="entry name" value="MEMBRANE PROTEIN"/>
    <property type="match status" value="1"/>
</dbReference>
<dbReference type="Proteomes" id="UP001519332">
    <property type="component" value="Unassembled WGS sequence"/>
</dbReference>
<feature type="transmembrane region" description="Helical" evidence="5">
    <location>
        <begin position="338"/>
        <end position="359"/>
    </location>
</feature>
<evidence type="ECO:0000313" key="6">
    <source>
        <dbReference type="EMBL" id="MBP2331170.1"/>
    </source>
</evidence>
<reference evidence="6 7" key="1">
    <citation type="submission" date="2021-03" db="EMBL/GenBank/DDBJ databases">
        <title>Sequencing the genomes of 1000 actinobacteria strains.</title>
        <authorList>
            <person name="Klenk H.-P."/>
        </authorList>
    </citation>
    <scope>NUCLEOTIDE SEQUENCE [LARGE SCALE GENOMIC DNA]</scope>
    <source>
        <strain evidence="6 7">DSM 46670</strain>
    </source>
</reference>
<evidence type="ECO:0000256" key="4">
    <source>
        <dbReference type="ARBA" id="ARBA00023136"/>
    </source>
</evidence>
<evidence type="ECO:0000256" key="5">
    <source>
        <dbReference type="SAM" id="Phobius"/>
    </source>
</evidence>
<feature type="transmembrane region" description="Helical" evidence="5">
    <location>
        <begin position="94"/>
        <end position="112"/>
    </location>
</feature>
<keyword evidence="7" id="KW-1185">Reference proteome</keyword>
<accession>A0ABS4U3C3</accession>
<dbReference type="RefSeq" id="WP_209647795.1">
    <property type="nucleotide sequence ID" value="NZ_JAGINW010000001.1"/>
</dbReference>
<comment type="subcellular location">
    <subcellularLocation>
        <location evidence="1">Membrane</location>
        <topology evidence="1">Multi-pass membrane protein</topology>
    </subcellularLocation>
</comment>
<evidence type="ECO:0000256" key="3">
    <source>
        <dbReference type="ARBA" id="ARBA00022989"/>
    </source>
</evidence>
<feature type="transmembrane region" description="Helical" evidence="5">
    <location>
        <begin position="142"/>
        <end position="165"/>
    </location>
</feature>
<name>A0ABS4U3C3_9PSEU</name>
<dbReference type="InterPro" id="IPR050367">
    <property type="entry name" value="APC_superfamily"/>
</dbReference>
<feature type="transmembrane region" description="Helical" evidence="5">
    <location>
        <begin position="389"/>
        <end position="411"/>
    </location>
</feature>
<feature type="transmembrane region" description="Helical" evidence="5">
    <location>
        <begin position="38"/>
        <end position="58"/>
    </location>
</feature>
<dbReference type="Gene3D" id="1.20.1740.10">
    <property type="entry name" value="Amino acid/polyamine transporter I"/>
    <property type="match status" value="1"/>
</dbReference>
<sequence>MKQAVPHRLQVAAGVVPGLSAMLGAGLLTGLAPAAGAAGRWLLAGIVIGFSIALCSGFSTGDQSRRYAGVGGGYLYTRHQLGVLPGRMAGSAALVGRICAGAAVAGTFGVYVLPEHPVYAAIGVSLAATALDAVGFRPPRGLVIGVVVTVVLTLTLYVAVCFSIAPPDPVPLPADVAGSDNVGGLLPAAGLMFFGFLGFEHVTSSTDRTYSVRQMHIAVPVLMIVTLVAGLAVAGATLHQLGGPRMAVSPAPLRDALAAADGQFFQPLISGVAGIATMFGLLLAVASIRRTLSAMAEFSDVPPSLSIVGPRGVSAPAAVLSGVAIAAAAALLNPPQAIGVAACLLLFYYAFTNASARLLTPADRTWPRRAACFGLGLSVLVGMNMSVKYLVVVVLVMTAGCVSGAIISRYARK</sequence>
<dbReference type="PIRSF" id="PIRSF006060">
    <property type="entry name" value="AA_transporter"/>
    <property type="match status" value="1"/>
</dbReference>
<evidence type="ECO:0000313" key="7">
    <source>
        <dbReference type="Proteomes" id="UP001519332"/>
    </source>
</evidence>
<keyword evidence="2 5" id="KW-0812">Transmembrane</keyword>
<feature type="transmembrane region" description="Helical" evidence="5">
    <location>
        <begin position="12"/>
        <end position="32"/>
    </location>
</feature>
<feature type="transmembrane region" description="Helical" evidence="5">
    <location>
        <begin position="313"/>
        <end position="332"/>
    </location>
</feature>